<feature type="compositionally biased region" description="Basic and acidic residues" evidence="3">
    <location>
        <begin position="413"/>
        <end position="422"/>
    </location>
</feature>
<dbReference type="EMBL" id="QSBY01000010">
    <property type="protein sequence ID" value="RHW69197.1"/>
    <property type="molecule type" value="Genomic_DNA"/>
</dbReference>
<evidence type="ECO:0000256" key="2">
    <source>
        <dbReference type="SAM" id="Coils"/>
    </source>
</evidence>
<dbReference type="Proteomes" id="UP000266743">
    <property type="component" value="Chromosome 10"/>
</dbReference>
<dbReference type="PANTHER" id="PTHR19851">
    <property type="entry name" value="OS02G0203500 PROTEIN"/>
    <property type="match status" value="1"/>
</dbReference>
<feature type="zinc finger region" description="C3H1-type" evidence="1">
    <location>
        <begin position="279"/>
        <end position="306"/>
    </location>
</feature>
<organism evidence="5 6">
    <name type="scientific">Trypanosoma brucei equiperdum</name>
    <dbReference type="NCBI Taxonomy" id="630700"/>
    <lineage>
        <taxon>Eukaryota</taxon>
        <taxon>Discoba</taxon>
        <taxon>Euglenozoa</taxon>
        <taxon>Kinetoplastea</taxon>
        <taxon>Metakinetoplastina</taxon>
        <taxon>Trypanosomatida</taxon>
        <taxon>Trypanosomatidae</taxon>
        <taxon>Trypanosoma</taxon>
    </lineage>
</organism>
<dbReference type="Gene3D" id="3.30.40.10">
    <property type="entry name" value="Zinc/RING finger domain, C3HC4 (zinc finger)"/>
    <property type="match status" value="1"/>
</dbReference>
<evidence type="ECO:0000313" key="5">
    <source>
        <dbReference type="EMBL" id="RHW69197.1"/>
    </source>
</evidence>
<feature type="compositionally biased region" description="Polar residues" evidence="3">
    <location>
        <begin position="241"/>
        <end position="255"/>
    </location>
</feature>
<dbReference type="AlphaFoldDB" id="A0A3L6L1W0"/>
<dbReference type="InterPro" id="IPR013083">
    <property type="entry name" value="Znf_RING/FYVE/PHD"/>
</dbReference>
<keyword evidence="1" id="KW-0479">Metal-binding</keyword>
<protein>
    <submittedName>
        <fullName evidence="5">Zinc finger CCCH domain-containing protein 40</fullName>
    </submittedName>
</protein>
<feature type="domain" description="C3H1-type" evidence="4">
    <location>
        <begin position="279"/>
        <end position="306"/>
    </location>
</feature>
<reference evidence="5 6" key="1">
    <citation type="submission" date="2018-09" db="EMBL/GenBank/DDBJ databases">
        <title>whole genome sequence of T. equiperdum IVM-t1 strain.</title>
        <authorList>
            <person name="Suganuma K."/>
        </authorList>
    </citation>
    <scope>NUCLEOTIDE SEQUENCE [LARGE SCALE GENOMIC DNA]</scope>
    <source>
        <strain evidence="5 6">IVM-t1</strain>
    </source>
</reference>
<gene>
    <name evidence="5" type="primary">ZC3H40</name>
    <name evidence="5" type="ORF">DPX39_100157100</name>
</gene>
<feature type="coiled-coil region" evidence="2">
    <location>
        <begin position="41"/>
        <end position="75"/>
    </location>
</feature>
<feature type="region of interest" description="Disordered" evidence="3">
    <location>
        <begin position="315"/>
        <end position="432"/>
    </location>
</feature>
<dbReference type="InterPro" id="IPR000571">
    <property type="entry name" value="Znf_CCCH"/>
</dbReference>
<evidence type="ECO:0000313" key="6">
    <source>
        <dbReference type="Proteomes" id="UP000266743"/>
    </source>
</evidence>
<keyword evidence="1" id="KW-0863">Zinc-finger</keyword>
<dbReference type="GO" id="GO:0008270">
    <property type="term" value="F:zinc ion binding"/>
    <property type="evidence" value="ECO:0007669"/>
    <property type="project" value="UniProtKB-KW"/>
</dbReference>
<sequence length="432" mass="46176">MYGNQSSGGPETPPLVWNVAKVLQDGFNNHRSSLPQLLGIAHNLEETLENTRLMYNKAVKERDELRNKLIAAQNSIVAVKRVVEQYATVNEPVVASDGFTYESELIRDYLRECASSQTKAYSQLTKEELLDVLVPNQTLSRLVKMLQQVCPMDVPPVSVRTPIPPFKPLQQGEVGSKGVGSNLNWAGDERGPGTSAIQASDVETAMVSAATTPGVSGVHSSNAQAVTSNPNGATARRWENRQAQQPQVSGFTGKNSNRKHPCLRVYGRCNFLEDCAFANYPYGACLNYIKGKCRFGQHCKELHVSSAYPRYGDQRGGGGINSGNNTANNSTANADIATPTATGRGGSGANPTTTPRSEEKGQSTSTKAKKGARESSKCSSVKTDACAGGDVEAEAVKELKAAPPDTSPQEATGGERTEREVVEAPEPSEGST</sequence>
<feature type="region of interest" description="Disordered" evidence="3">
    <location>
        <begin position="213"/>
        <end position="256"/>
    </location>
</feature>
<feature type="compositionally biased region" description="Polar residues" evidence="3">
    <location>
        <begin position="213"/>
        <end position="232"/>
    </location>
</feature>
<dbReference type="PANTHER" id="PTHR19851:SF7">
    <property type="entry name" value="F-BOX DOMAIN-CONTAINING PROTEIN"/>
    <property type="match status" value="1"/>
</dbReference>
<comment type="caution">
    <text evidence="5">The sequence shown here is derived from an EMBL/GenBank/DDBJ whole genome shotgun (WGS) entry which is preliminary data.</text>
</comment>
<evidence type="ECO:0000256" key="3">
    <source>
        <dbReference type="SAM" id="MobiDB-lite"/>
    </source>
</evidence>
<keyword evidence="1" id="KW-0862">Zinc</keyword>
<dbReference type="PROSITE" id="PS50103">
    <property type="entry name" value="ZF_C3H1"/>
    <property type="match status" value="1"/>
</dbReference>
<name>A0A3L6L1W0_9TRYP</name>
<evidence type="ECO:0000256" key="1">
    <source>
        <dbReference type="PROSITE-ProRule" id="PRU00723"/>
    </source>
</evidence>
<keyword evidence="2" id="KW-0175">Coiled coil</keyword>
<proteinExistence type="predicted"/>
<evidence type="ECO:0000259" key="4">
    <source>
        <dbReference type="PROSITE" id="PS50103"/>
    </source>
</evidence>
<feature type="compositionally biased region" description="Low complexity" evidence="3">
    <location>
        <begin position="322"/>
        <end position="337"/>
    </location>
</feature>
<accession>A0A3L6L1W0</accession>